<dbReference type="AlphaFoldDB" id="A0AAJ6MGF8"/>
<feature type="domain" description="4-oxalocrotonate tautomerase-like" evidence="2">
    <location>
        <begin position="2"/>
        <end position="59"/>
    </location>
</feature>
<dbReference type="Proteomes" id="UP000192016">
    <property type="component" value="Chromosome"/>
</dbReference>
<dbReference type="RefSeq" id="WP_015082124.1">
    <property type="nucleotide sequence ID" value="NZ_CP015894.2"/>
</dbReference>
<dbReference type="SUPFAM" id="SSF55331">
    <property type="entry name" value="Tautomerase/MIF"/>
    <property type="match status" value="1"/>
</dbReference>
<evidence type="ECO:0000259" key="2">
    <source>
        <dbReference type="Pfam" id="PF01361"/>
    </source>
</evidence>
<sequence length="73" mass="8087">MPYVHVELFEGRTVEQKAAIAKEITETISKHAGAPTSGIHVIFNDLPEGMLYQGGEMKKRNKLSFKSIKAVSK</sequence>
<accession>A0AAJ6MGF8</accession>
<dbReference type="Gene3D" id="3.30.429.10">
    <property type="entry name" value="Macrophage Migration Inhibitory Factor"/>
    <property type="match status" value="1"/>
</dbReference>
<organism evidence="3 4">
    <name type="scientific">Lactococcus lactis subsp. cremoris</name>
    <name type="common">Streptococcus cremoris</name>
    <dbReference type="NCBI Taxonomy" id="1359"/>
    <lineage>
        <taxon>Bacteria</taxon>
        <taxon>Bacillati</taxon>
        <taxon>Bacillota</taxon>
        <taxon>Bacilli</taxon>
        <taxon>Lactobacillales</taxon>
        <taxon>Streptococcaceae</taxon>
        <taxon>Lactococcus</taxon>
    </lineage>
</organism>
<dbReference type="Pfam" id="PF01361">
    <property type="entry name" value="Tautomerase"/>
    <property type="match status" value="1"/>
</dbReference>
<dbReference type="InterPro" id="IPR014347">
    <property type="entry name" value="Tautomerase/MIF_sf"/>
</dbReference>
<dbReference type="EMBL" id="CP015907">
    <property type="protein sequence ID" value="WOW93291.1"/>
    <property type="molecule type" value="Genomic_DNA"/>
</dbReference>
<gene>
    <name evidence="3" type="ORF">LLUC109_0536</name>
</gene>
<dbReference type="NCBIfam" id="NF002571">
    <property type="entry name" value="PRK02220.1"/>
    <property type="match status" value="1"/>
</dbReference>
<name>A0AAJ6MGF8_LACLC</name>
<dbReference type="GO" id="GO:0016853">
    <property type="term" value="F:isomerase activity"/>
    <property type="evidence" value="ECO:0007669"/>
    <property type="project" value="UniProtKB-KW"/>
</dbReference>
<reference evidence="3 4" key="1">
    <citation type="journal article" date="2017" name="BMC Genomics">
        <title>Comparative and functional genomics of the Lactococcus lactis taxon; insights into evolution and niche adaptation.</title>
        <authorList>
            <person name="Kelleher P."/>
            <person name="Bottacini F."/>
            <person name="Mahony J."/>
            <person name="Kilcawley K.N."/>
            <person name="van Sinderen D."/>
        </authorList>
    </citation>
    <scope>NUCLEOTIDE SEQUENCE [LARGE SCALE GENOMIC DNA]</scope>
    <source>
        <strain evidence="3 4">UC109</strain>
    </source>
</reference>
<evidence type="ECO:0000313" key="4">
    <source>
        <dbReference type="Proteomes" id="UP000192016"/>
    </source>
</evidence>
<dbReference type="EC" id="5.3.2.6" evidence="3"/>
<evidence type="ECO:0000256" key="1">
    <source>
        <dbReference type="ARBA" id="ARBA00023235"/>
    </source>
</evidence>
<evidence type="ECO:0000313" key="3">
    <source>
        <dbReference type="EMBL" id="WOW93291.1"/>
    </source>
</evidence>
<protein>
    <submittedName>
        <fullName evidence="3">2-hydroxymuconate tautomerase</fullName>
        <ecNumber evidence="3">5.3.2.6</ecNumber>
    </submittedName>
</protein>
<keyword evidence="1 3" id="KW-0413">Isomerase</keyword>
<dbReference type="InterPro" id="IPR004370">
    <property type="entry name" value="4-OT-like_dom"/>
</dbReference>
<proteinExistence type="predicted"/>